<organism evidence="1 2">
    <name type="scientific">Hibiscus sabdariffa</name>
    <name type="common">roselle</name>
    <dbReference type="NCBI Taxonomy" id="183260"/>
    <lineage>
        <taxon>Eukaryota</taxon>
        <taxon>Viridiplantae</taxon>
        <taxon>Streptophyta</taxon>
        <taxon>Embryophyta</taxon>
        <taxon>Tracheophyta</taxon>
        <taxon>Spermatophyta</taxon>
        <taxon>Magnoliopsida</taxon>
        <taxon>eudicotyledons</taxon>
        <taxon>Gunneridae</taxon>
        <taxon>Pentapetalae</taxon>
        <taxon>rosids</taxon>
        <taxon>malvids</taxon>
        <taxon>Malvales</taxon>
        <taxon>Malvaceae</taxon>
        <taxon>Malvoideae</taxon>
        <taxon>Hibiscus</taxon>
    </lineage>
</organism>
<evidence type="ECO:0000313" key="2">
    <source>
        <dbReference type="Proteomes" id="UP001396334"/>
    </source>
</evidence>
<gene>
    <name evidence="1" type="ORF">V6N11_063372</name>
</gene>
<dbReference type="Proteomes" id="UP001396334">
    <property type="component" value="Unassembled WGS sequence"/>
</dbReference>
<name>A0ABR1ZA15_9ROSI</name>
<keyword evidence="2" id="KW-1185">Reference proteome</keyword>
<reference evidence="1 2" key="1">
    <citation type="journal article" date="2024" name="G3 (Bethesda)">
        <title>Genome assembly of Hibiscus sabdariffa L. provides insights into metabolisms of medicinal natural products.</title>
        <authorList>
            <person name="Kim T."/>
        </authorList>
    </citation>
    <scope>NUCLEOTIDE SEQUENCE [LARGE SCALE GENOMIC DNA]</scope>
    <source>
        <strain evidence="1">TK-2024</strain>
        <tissue evidence="1">Old leaves</tissue>
    </source>
</reference>
<protein>
    <submittedName>
        <fullName evidence="1">Uncharacterized protein</fullName>
    </submittedName>
</protein>
<comment type="caution">
    <text evidence="1">The sequence shown here is derived from an EMBL/GenBank/DDBJ whole genome shotgun (WGS) entry which is preliminary data.</text>
</comment>
<proteinExistence type="predicted"/>
<dbReference type="EMBL" id="JBBPBN010002180">
    <property type="protein sequence ID" value="KAK8476547.1"/>
    <property type="molecule type" value="Genomic_DNA"/>
</dbReference>
<accession>A0ABR1ZA15</accession>
<sequence>MNTNISMPYGEMKFQRHLMDHKKSFVEVGIHTLVNQVSLKTHECRHLDVLGEKKNNAEDFECEEAIICALVELVIPKPKMAASIHTFTDHVSLRTRKCRHPHTFGENIMHEALNEQRHLTIFIEECTSNEFKGELIIMRRLSLRMHLSQLQEGSFAWRLWYPHCSLLSLVSYSKMIAFEDASQSAPRGELCMAIMVSPLFIVVVGPLTNVDGSKMSCVLGASPRELS</sequence>
<evidence type="ECO:0000313" key="1">
    <source>
        <dbReference type="EMBL" id="KAK8476547.1"/>
    </source>
</evidence>